<gene>
    <name evidence="1" type="ORF">GMARGA_LOCUS44267</name>
</gene>
<feature type="non-terminal residue" evidence="1">
    <location>
        <position position="148"/>
    </location>
</feature>
<dbReference type="Proteomes" id="UP000789901">
    <property type="component" value="Unassembled WGS sequence"/>
</dbReference>
<accession>A0ABN7XM81</accession>
<sequence>ASRVPFGVIKSWSYTYADYAIFEKINPDFKSNPFIRNSLLFNATPYIYIDSFNLNVTQVPVGHEICISGYESYVKCGKVDNSDSIQNLKSIRPGKGYDQFVHMIKASIKGPLSDMDRGGTVFTIDNGIIVVQGLLTSFRYVAYKDTSN</sequence>
<reference evidence="1 2" key="1">
    <citation type="submission" date="2021-06" db="EMBL/GenBank/DDBJ databases">
        <authorList>
            <person name="Kallberg Y."/>
            <person name="Tangrot J."/>
            <person name="Rosling A."/>
        </authorList>
    </citation>
    <scope>NUCLEOTIDE SEQUENCE [LARGE SCALE GENOMIC DNA]</scope>
    <source>
        <strain evidence="1 2">120-4 pot B 10/14</strain>
    </source>
</reference>
<evidence type="ECO:0000313" key="1">
    <source>
        <dbReference type="EMBL" id="CAG8855446.1"/>
    </source>
</evidence>
<comment type="caution">
    <text evidence="1">The sequence shown here is derived from an EMBL/GenBank/DDBJ whole genome shotgun (WGS) entry which is preliminary data.</text>
</comment>
<dbReference type="EMBL" id="CAJVQB010149449">
    <property type="protein sequence ID" value="CAG8855446.1"/>
    <property type="molecule type" value="Genomic_DNA"/>
</dbReference>
<protein>
    <submittedName>
        <fullName evidence="1">17130_t:CDS:1</fullName>
    </submittedName>
</protein>
<name>A0ABN7XM81_GIGMA</name>
<organism evidence="1 2">
    <name type="scientific">Gigaspora margarita</name>
    <dbReference type="NCBI Taxonomy" id="4874"/>
    <lineage>
        <taxon>Eukaryota</taxon>
        <taxon>Fungi</taxon>
        <taxon>Fungi incertae sedis</taxon>
        <taxon>Mucoromycota</taxon>
        <taxon>Glomeromycotina</taxon>
        <taxon>Glomeromycetes</taxon>
        <taxon>Diversisporales</taxon>
        <taxon>Gigasporaceae</taxon>
        <taxon>Gigaspora</taxon>
    </lineage>
</organism>
<proteinExistence type="predicted"/>
<keyword evidence="2" id="KW-1185">Reference proteome</keyword>
<feature type="non-terminal residue" evidence="1">
    <location>
        <position position="1"/>
    </location>
</feature>
<evidence type="ECO:0000313" key="2">
    <source>
        <dbReference type="Proteomes" id="UP000789901"/>
    </source>
</evidence>